<dbReference type="GO" id="GO:0005524">
    <property type="term" value="F:ATP binding"/>
    <property type="evidence" value="ECO:0007669"/>
    <property type="project" value="UniProtKB-KW"/>
</dbReference>
<dbReference type="CDD" id="cd03221">
    <property type="entry name" value="ABCF_EF-3"/>
    <property type="match status" value="2"/>
</dbReference>
<dbReference type="Gene3D" id="1.10.287.380">
    <property type="entry name" value="Valyl-tRNA synthetase, C-terminal domain"/>
    <property type="match status" value="1"/>
</dbReference>
<dbReference type="InterPro" id="IPR017871">
    <property type="entry name" value="ABC_transporter-like_CS"/>
</dbReference>
<dbReference type="GO" id="GO:0016887">
    <property type="term" value="F:ATP hydrolysis activity"/>
    <property type="evidence" value="ECO:0007669"/>
    <property type="project" value="InterPro"/>
</dbReference>
<dbReference type="AlphaFoldDB" id="A0A517TRQ4"/>
<dbReference type="InterPro" id="IPR051309">
    <property type="entry name" value="ABCF_ATPase"/>
</dbReference>
<gene>
    <name evidence="6" type="primary">yheS</name>
    <name evidence="6" type="ORF">I41_02090</name>
</gene>
<dbReference type="Pfam" id="PF12848">
    <property type="entry name" value="ABC_tran_Xtn"/>
    <property type="match status" value="1"/>
</dbReference>
<dbReference type="PANTHER" id="PTHR42855:SF2">
    <property type="entry name" value="DRUG RESISTANCE ABC TRANSPORTER,ATP-BINDING PROTEIN"/>
    <property type="match status" value="1"/>
</dbReference>
<evidence type="ECO:0000313" key="6">
    <source>
        <dbReference type="EMBL" id="QDT71054.1"/>
    </source>
</evidence>
<dbReference type="InterPro" id="IPR003439">
    <property type="entry name" value="ABC_transporter-like_ATP-bd"/>
</dbReference>
<feature type="region of interest" description="Disordered" evidence="4">
    <location>
        <begin position="511"/>
        <end position="534"/>
    </location>
</feature>
<dbReference type="SUPFAM" id="SSF52540">
    <property type="entry name" value="P-loop containing nucleoside triphosphate hydrolases"/>
    <property type="match status" value="2"/>
</dbReference>
<feature type="domain" description="ABC transporter" evidence="5">
    <location>
        <begin position="283"/>
        <end position="498"/>
    </location>
</feature>
<dbReference type="PANTHER" id="PTHR42855">
    <property type="entry name" value="ABC TRANSPORTER ATP-BINDING SUBUNIT"/>
    <property type="match status" value="1"/>
</dbReference>
<dbReference type="SMART" id="SM00382">
    <property type="entry name" value="AAA"/>
    <property type="match status" value="2"/>
</dbReference>
<evidence type="ECO:0000256" key="3">
    <source>
        <dbReference type="SAM" id="Coils"/>
    </source>
</evidence>
<sequence length="602" mass="66960">MPVVLQLQDAYKRYGDQELLDGATCALPDDQKIGLIGRNGAGKSTLCRILLGDEELDAGEVVRSKKLRLGYLRQHDPFLDGETVLDFLMRDSEQPDWRCGEIAWQFQLPDVMLHQPVRSLSGGWQTRVKLAALLLHDPNLLILDEPTNFLDLRTQMLLEEFLRGFKGGILVVSHDRSFLKRTCTHTLELSRGHLELYPGDVDSFLANIDERREHDRRVNATTMTKRKQLETFIAKNRANAATASQARSKAKQLEKLTLVEVVGEEATVRFSFPQVAPRQGTALRTERMAIGYPERDVASEVQLEIEHGQRVGIVGDNGQGKTTFLRTICGSLEPKAGSMKWGYGCQMGVYAQHVYTTLPQNDTVEDYLHRQAAHGTNMQQIKDVAGSFLFRGELIQKKIKVLSGGERARLVLAGLLLEQHNVLVLDEPGNHLDVETVEALADALCRYPGTVIFTSHDRHFMQRVANTVIEVGSGKVASYPGSFEDYVYRVHKELEAGLRAEHAAYNAGASAKHAGEAGSPAGEPAATRKVLSGKEERELEKRLKAVERKIAKLDDEKKQLTASLMTITDGKESKRVQDQLAATAAEIAELEHEWLQISGDLG</sequence>
<dbReference type="Pfam" id="PF00005">
    <property type="entry name" value="ABC_tran"/>
    <property type="match status" value="2"/>
</dbReference>
<dbReference type="RefSeq" id="WP_145430119.1">
    <property type="nucleotide sequence ID" value="NZ_CP036339.1"/>
</dbReference>
<evidence type="ECO:0000256" key="4">
    <source>
        <dbReference type="SAM" id="MobiDB-lite"/>
    </source>
</evidence>
<dbReference type="InterPro" id="IPR003593">
    <property type="entry name" value="AAA+_ATPase"/>
</dbReference>
<evidence type="ECO:0000313" key="7">
    <source>
        <dbReference type="Proteomes" id="UP000317909"/>
    </source>
</evidence>
<reference evidence="6 7" key="1">
    <citation type="submission" date="2019-02" db="EMBL/GenBank/DDBJ databases">
        <title>Deep-cultivation of Planctomycetes and their phenomic and genomic characterization uncovers novel biology.</title>
        <authorList>
            <person name="Wiegand S."/>
            <person name="Jogler M."/>
            <person name="Boedeker C."/>
            <person name="Pinto D."/>
            <person name="Vollmers J."/>
            <person name="Rivas-Marin E."/>
            <person name="Kohn T."/>
            <person name="Peeters S.H."/>
            <person name="Heuer A."/>
            <person name="Rast P."/>
            <person name="Oberbeckmann S."/>
            <person name="Bunk B."/>
            <person name="Jeske O."/>
            <person name="Meyerdierks A."/>
            <person name="Storesund J.E."/>
            <person name="Kallscheuer N."/>
            <person name="Luecker S."/>
            <person name="Lage O.M."/>
            <person name="Pohl T."/>
            <person name="Merkel B.J."/>
            <person name="Hornburger P."/>
            <person name="Mueller R.-W."/>
            <person name="Bruemmer F."/>
            <person name="Labrenz M."/>
            <person name="Spormann A.M."/>
            <person name="Op den Camp H."/>
            <person name="Overmann J."/>
            <person name="Amann R."/>
            <person name="Jetten M.S.M."/>
            <person name="Mascher T."/>
            <person name="Medema M.H."/>
            <person name="Devos D.P."/>
            <person name="Kaster A.-K."/>
            <person name="Ovreas L."/>
            <person name="Rohde M."/>
            <person name="Galperin M.Y."/>
            <person name="Jogler C."/>
        </authorList>
    </citation>
    <scope>NUCLEOTIDE SEQUENCE [LARGE SCALE GENOMIC DNA]</scope>
    <source>
        <strain evidence="6 7">I41</strain>
    </source>
</reference>
<organism evidence="6 7">
    <name type="scientific">Lacipirellula limnantheis</name>
    <dbReference type="NCBI Taxonomy" id="2528024"/>
    <lineage>
        <taxon>Bacteria</taxon>
        <taxon>Pseudomonadati</taxon>
        <taxon>Planctomycetota</taxon>
        <taxon>Planctomycetia</taxon>
        <taxon>Pirellulales</taxon>
        <taxon>Lacipirellulaceae</taxon>
        <taxon>Lacipirellula</taxon>
    </lineage>
</organism>
<feature type="domain" description="ABC transporter" evidence="5">
    <location>
        <begin position="5"/>
        <end position="216"/>
    </location>
</feature>
<keyword evidence="1" id="KW-0547">Nucleotide-binding</keyword>
<protein>
    <submittedName>
        <fullName evidence="6">Putative ABC transporter ATP-binding protein YheS</fullName>
    </submittedName>
</protein>
<dbReference type="PROSITE" id="PS00211">
    <property type="entry name" value="ABC_TRANSPORTER_1"/>
    <property type="match status" value="2"/>
</dbReference>
<dbReference type="Proteomes" id="UP000317909">
    <property type="component" value="Chromosome"/>
</dbReference>
<evidence type="ECO:0000256" key="2">
    <source>
        <dbReference type="ARBA" id="ARBA00022840"/>
    </source>
</evidence>
<keyword evidence="7" id="KW-1185">Reference proteome</keyword>
<dbReference type="InterPro" id="IPR037118">
    <property type="entry name" value="Val-tRNA_synth_C_sf"/>
</dbReference>
<keyword evidence="3" id="KW-0175">Coiled coil</keyword>
<name>A0A517TRQ4_9BACT</name>
<feature type="compositionally biased region" description="Low complexity" evidence="4">
    <location>
        <begin position="516"/>
        <end position="525"/>
    </location>
</feature>
<dbReference type="OrthoDB" id="9760950at2"/>
<dbReference type="EMBL" id="CP036339">
    <property type="protein sequence ID" value="QDT71054.1"/>
    <property type="molecule type" value="Genomic_DNA"/>
</dbReference>
<dbReference type="KEGG" id="llh:I41_02090"/>
<dbReference type="InterPro" id="IPR027417">
    <property type="entry name" value="P-loop_NTPase"/>
</dbReference>
<accession>A0A517TRQ4</accession>
<evidence type="ECO:0000256" key="1">
    <source>
        <dbReference type="ARBA" id="ARBA00022741"/>
    </source>
</evidence>
<proteinExistence type="predicted"/>
<dbReference type="Gene3D" id="3.40.50.300">
    <property type="entry name" value="P-loop containing nucleotide triphosphate hydrolases"/>
    <property type="match status" value="2"/>
</dbReference>
<dbReference type="InterPro" id="IPR032781">
    <property type="entry name" value="ABC_tran_Xtn"/>
</dbReference>
<evidence type="ECO:0000259" key="5">
    <source>
        <dbReference type="PROSITE" id="PS50893"/>
    </source>
</evidence>
<keyword evidence="2 6" id="KW-0067">ATP-binding</keyword>
<dbReference type="PROSITE" id="PS50893">
    <property type="entry name" value="ABC_TRANSPORTER_2"/>
    <property type="match status" value="2"/>
</dbReference>
<feature type="coiled-coil region" evidence="3">
    <location>
        <begin position="536"/>
        <end position="593"/>
    </location>
</feature>